<reference evidence="2 3" key="1">
    <citation type="journal article" date="2010" name="Nature">
        <title>Genome sequencing and analysis of the model grass Brachypodium distachyon.</title>
        <authorList>
            <consortium name="International Brachypodium Initiative"/>
        </authorList>
    </citation>
    <scope>NUCLEOTIDE SEQUENCE [LARGE SCALE GENOMIC DNA]</scope>
    <source>
        <strain evidence="2 3">Bd21</strain>
    </source>
</reference>
<name>A0A2K2CP94_BRADI</name>
<feature type="compositionally biased region" description="Basic and acidic residues" evidence="1">
    <location>
        <begin position="108"/>
        <end position="122"/>
    </location>
</feature>
<evidence type="ECO:0000313" key="4">
    <source>
        <dbReference type="Proteomes" id="UP000008810"/>
    </source>
</evidence>
<evidence type="ECO:0000313" key="3">
    <source>
        <dbReference type="EnsemblPlants" id="PNT63829"/>
    </source>
</evidence>
<evidence type="ECO:0000313" key="2">
    <source>
        <dbReference type="EMBL" id="PNT63829.1"/>
    </source>
</evidence>
<accession>A0A2K2CP94</accession>
<organism evidence="2">
    <name type="scientific">Brachypodium distachyon</name>
    <name type="common">Purple false brome</name>
    <name type="synonym">Trachynia distachya</name>
    <dbReference type="NCBI Taxonomy" id="15368"/>
    <lineage>
        <taxon>Eukaryota</taxon>
        <taxon>Viridiplantae</taxon>
        <taxon>Streptophyta</taxon>
        <taxon>Embryophyta</taxon>
        <taxon>Tracheophyta</taxon>
        <taxon>Spermatophyta</taxon>
        <taxon>Magnoliopsida</taxon>
        <taxon>Liliopsida</taxon>
        <taxon>Poales</taxon>
        <taxon>Poaceae</taxon>
        <taxon>BOP clade</taxon>
        <taxon>Pooideae</taxon>
        <taxon>Stipodae</taxon>
        <taxon>Brachypodieae</taxon>
        <taxon>Brachypodium</taxon>
    </lineage>
</organism>
<proteinExistence type="predicted"/>
<evidence type="ECO:0000256" key="1">
    <source>
        <dbReference type="SAM" id="MobiDB-lite"/>
    </source>
</evidence>
<dbReference type="Proteomes" id="UP000008810">
    <property type="component" value="Chromosome 4"/>
</dbReference>
<dbReference type="Gramene" id="PNT63829">
    <property type="protein sequence ID" value="PNT63829"/>
    <property type="gene ID" value="BRADI_4g21601v3"/>
</dbReference>
<dbReference type="InParanoid" id="A0A2K2CP94"/>
<gene>
    <name evidence="2" type="ORF">BRADI_4g21601v3</name>
</gene>
<feature type="region of interest" description="Disordered" evidence="1">
    <location>
        <begin position="91"/>
        <end position="125"/>
    </location>
</feature>
<dbReference type="EMBL" id="CM000883">
    <property type="protein sequence ID" value="PNT63829.1"/>
    <property type="molecule type" value="Genomic_DNA"/>
</dbReference>
<dbReference type="EnsemblPlants" id="PNT63829">
    <property type="protein sequence ID" value="PNT63829"/>
    <property type="gene ID" value="BRADI_4g21601v3"/>
</dbReference>
<sequence>MLSHRVATACTESTSTSLVSAFHGLGAAATSLTNHGRGMVGGYRDHGRRFLCRVGSPYRCCANGIGPLPAPPAKRRAAGAAALSIHARQRAGGMGGGWGQGDACQRGRGRDGQRRSGREGRRQGAGWAAELGAGWAAAGGWIAGGVGEGPGAG</sequence>
<protein>
    <submittedName>
        <fullName evidence="2 3">Uncharacterized protein</fullName>
    </submittedName>
</protein>
<keyword evidence="4" id="KW-1185">Reference proteome</keyword>
<reference evidence="3" key="3">
    <citation type="submission" date="2018-08" db="UniProtKB">
        <authorList>
            <consortium name="EnsemblPlants"/>
        </authorList>
    </citation>
    <scope>IDENTIFICATION</scope>
    <source>
        <strain evidence="3">cv. Bd21</strain>
    </source>
</reference>
<dbReference type="AlphaFoldDB" id="A0A2K2CP94"/>
<reference evidence="2" key="2">
    <citation type="submission" date="2017-06" db="EMBL/GenBank/DDBJ databases">
        <title>WGS assembly of Brachypodium distachyon.</title>
        <authorList>
            <consortium name="The International Brachypodium Initiative"/>
            <person name="Lucas S."/>
            <person name="Harmon-Smith M."/>
            <person name="Lail K."/>
            <person name="Tice H."/>
            <person name="Grimwood J."/>
            <person name="Bruce D."/>
            <person name="Barry K."/>
            <person name="Shu S."/>
            <person name="Lindquist E."/>
            <person name="Wang M."/>
            <person name="Pitluck S."/>
            <person name="Vogel J.P."/>
            <person name="Garvin D.F."/>
            <person name="Mockler T.C."/>
            <person name="Schmutz J."/>
            <person name="Rokhsar D."/>
            <person name="Bevan M.W."/>
        </authorList>
    </citation>
    <scope>NUCLEOTIDE SEQUENCE</scope>
    <source>
        <strain evidence="2">Bd21</strain>
    </source>
</reference>